<feature type="domain" description="Reverse transcriptase" evidence="1">
    <location>
        <begin position="1"/>
        <end position="86"/>
    </location>
</feature>
<dbReference type="Pfam" id="PF00078">
    <property type="entry name" value="RVT_1"/>
    <property type="match status" value="1"/>
</dbReference>
<accession>A0A151RHJ7</accession>
<organism evidence="2 3">
    <name type="scientific">Cajanus cajan</name>
    <name type="common">Pigeon pea</name>
    <name type="synonym">Cajanus indicus</name>
    <dbReference type="NCBI Taxonomy" id="3821"/>
    <lineage>
        <taxon>Eukaryota</taxon>
        <taxon>Viridiplantae</taxon>
        <taxon>Streptophyta</taxon>
        <taxon>Embryophyta</taxon>
        <taxon>Tracheophyta</taxon>
        <taxon>Spermatophyta</taxon>
        <taxon>Magnoliopsida</taxon>
        <taxon>eudicotyledons</taxon>
        <taxon>Gunneridae</taxon>
        <taxon>Pentapetalae</taxon>
        <taxon>rosids</taxon>
        <taxon>fabids</taxon>
        <taxon>Fabales</taxon>
        <taxon>Fabaceae</taxon>
        <taxon>Papilionoideae</taxon>
        <taxon>50 kb inversion clade</taxon>
        <taxon>NPAAA clade</taxon>
        <taxon>indigoferoid/millettioid clade</taxon>
        <taxon>Phaseoleae</taxon>
        <taxon>Cajanus</taxon>
    </lineage>
</organism>
<dbReference type="Gramene" id="C.cajan_37943.t">
    <property type="protein sequence ID" value="C.cajan_37943.t.cds1"/>
    <property type="gene ID" value="C.cajan_37943"/>
</dbReference>
<evidence type="ECO:0000313" key="2">
    <source>
        <dbReference type="EMBL" id="KYP42082.1"/>
    </source>
</evidence>
<name>A0A151RHJ7_CAJCA</name>
<dbReference type="EMBL" id="KQ483736">
    <property type="protein sequence ID" value="KYP42082.1"/>
    <property type="molecule type" value="Genomic_DNA"/>
</dbReference>
<reference evidence="2" key="1">
    <citation type="journal article" date="2012" name="Nat. Biotechnol.">
        <title>Draft genome sequence of pigeonpea (Cajanus cajan), an orphan legume crop of resource-poor farmers.</title>
        <authorList>
            <person name="Varshney R.K."/>
            <person name="Chen W."/>
            <person name="Li Y."/>
            <person name="Bharti A.K."/>
            <person name="Saxena R.K."/>
            <person name="Schlueter J.A."/>
            <person name="Donoghue M.T."/>
            <person name="Azam S."/>
            <person name="Fan G."/>
            <person name="Whaley A.M."/>
            <person name="Farmer A.D."/>
            <person name="Sheridan J."/>
            <person name="Iwata A."/>
            <person name="Tuteja R."/>
            <person name="Penmetsa R.V."/>
            <person name="Wu W."/>
            <person name="Upadhyaya H.D."/>
            <person name="Yang S.P."/>
            <person name="Shah T."/>
            <person name="Saxena K.B."/>
            <person name="Michael T."/>
            <person name="McCombie W.R."/>
            <person name="Yang B."/>
            <person name="Zhang G."/>
            <person name="Yang H."/>
            <person name="Wang J."/>
            <person name="Spillane C."/>
            <person name="Cook D.R."/>
            <person name="May G.D."/>
            <person name="Xu X."/>
            <person name="Jackson S.A."/>
        </authorList>
    </citation>
    <scope>NUCLEOTIDE SEQUENCE [LARGE SCALE GENOMIC DNA]</scope>
</reference>
<evidence type="ECO:0000313" key="3">
    <source>
        <dbReference type="Proteomes" id="UP000075243"/>
    </source>
</evidence>
<dbReference type="Proteomes" id="UP000075243">
    <property type="component" value="Unassembled WGS sequence"/>
</dbReference>
<keyword evidence="3" id="KW-1185">Reference proteome</keyword>
<gene>
    <name evidence="2" type="ORF">KK1_036530</name>
</gene>
<evidence type="ECO:0000259" key="1">
    <source>
        <dbReference type="Pfam" id="PF00078"/>
    </source>
</evidence>
<dbReference type="InterPro" id="IPR000477">
    <property type="entry name" value="RT_dom"/>
</dbReference>
<sequence length="101" mass="11624">MSPLLFCIAKEALSRALTTLVESGKINRFEGANNFPFTLHVLYADDIMIFCKCSLKNLSQIMTLVRAYDNVAGQRINFHKSKFYVKSIMPLNRIARIQLYF</sequence>
<proteinExistence type="predicted"/>
<protein>
    <recommendedName>
        <fullName evidence="1">Reverse transcriptase domain-containing protein</fullName>
    </recommendedName>
</protein>
<dbReference type="AlphaFoldDB" id="A0A151RHJ7"/>